<dbReference type="GO" id="GO:0000014">
    <property type="term" value="F:single-stranded DNA endodeoxyribonuclease activity"/>
    <property type="evidence" value="ECO:0007669"/>
    <property type="project" value="TreeGrafter"/>
</dbReference>
<proteinExistence type="inferred from homology"/>
<feature type="region of interest" description="Disordered" evidence="11">
    <location>
        <begin position="98"/>
        <end position="131"/>
    </location>
</feature>
<evidence type="ECO:0000313" key="14">
    <source>
        <dbReference type="EMBL" id="CAE2279517.1"/>
    </source>
</evidence>
<feature type="binding site" evidence="9">
    <location>
        <position position="173"/>
    </location>
    <ligand>
        <name>Mg(2+)</name>
        <dbReference type="ChEBI" id="CHEBI:18420"/>
        <note>catalytic</note>
    </ligand>
</feature>
<keyword evidence="3 10" id="KW-0540">Nuclease</keyword>
<dbReference type="SMART" id="SM00892">
    <property type="entry name" value="Endonuclease_NS"/>
    <property type="match status" value="1"/>
</dbReference>
<evidence type="ECO:0000256" key="6">
    <source>
        <dbReference type="ARBA" id="ARBA00022801"/>
    </source>
</evidence>
<evidence type="ECO:0000256" key="10">
    <source>
        <dbReference type="RuleBase" id="RU366055"/>
    </source>
</evidence>
<dbReference type="EMBL" id="HBKQ01053456">
    <property type="protein sequence ID" value="CAE2279517.1"/>
    <property type="molecule type" value="Transcribed_RNA"/>
</dbReference>
<dbReference type="PANTHER" id="PTHR13966">
    <property type="entry name" value="ENDONUCLEASE RELATED"/>
    <property type="match status" value="1"/>
</dbReference>
<dbReference type="GO" id="GO:0005634">
    <property type="term" value="C:nucleus"/>
    <property type="evidence" value="ECO:0007669"/>
    <property type="project" value="TreeGrafter"/>
</dbReference>
<keyword evidence="5 10" id="KW-0255">Endonuclease</keyword>
<reference evidence="14" key="1">
    <citation type="submission" date="2021-01" db="EMBL/GenBank/DDBJ databases">
        <authorList>
            <person name="Corre E."/>
            <person name="Pelletier E."/>
            <person name="Niang G."/>
            <person name="Scheremetjew M."/>
            <person name="Finn R."/>
            <person name="Kale V."/>
            <person name="Holt S."/>
            <person name="Cochrane G."/>
            <person name="Meng A."/>
            <person name="Brown T."/>
            <person name="Cohen L."/>
        </authorList>
    </citation>
    <scope>NUCLEOTIDE SEQUENCE</scope>
    <source>
        <strain evidence="14">Isolate 1302-5</strain>
    </source>
</reference>
<dbReference type="InterPro" id="IPR044925">
    <property type="entry name" value="His-Me_finger_sf"/>
</dbReference>
<comment type="similarity">
    <text evidence="2 10">Belongs to the DNA/RNA non-specific endonuclease family.</text>
</comment>
<keyword evidence="4 9" id="KW-0479">Metal-binding</keyword>
<dbReference type="PANTHER" id="PTHR13966:SF5">
    <property type="entry name" value="ENDONUCLEASE G, MITOCHONDRIAL"/>
    <property type="match status" value="1"/>
</dbReference>
<protein>
    <recommendedName>
        <fullName evidence="10">Endonuclease</fullName>
        <ecNumber evidence="10">3.1.30.-</ecNumber>
    </recommendedName>
</protein>
<dbReference type="SMART" id="SM00477">
    <property type="entry name" value="NUC"/>
    <property type="match status" value="1"/>
</dbReference>
<feature type="compositionally biased region" description="Basic and acidic residues" evidence="11">
    <location>
        <begin position="116"/>
        <end position="128"/>
    </location>
</feature>
<dbReference type="InterPro" id="IPR044929">
    <property type="entry name" value="DNA/RNA_non-sp_Endonuclease_sf"/>
</dbReference>
<evidence type="ECO:0000256" key="3">
    <source>
        <dbReference type="ARBA" id="ARBA00022722"/>
    </source>
</evidence>
<dbReference type="PROSITE" id="PS01070">
    <property type="entry name" value="NUCLEASE_NON_SPEC"/>
    <property type="match status" value="1"/>
</dbReference>
<evidence type="ECO:0000256" key="8">
    <source>
        <dbReference type="PIRSR" id="PIRSR640255-1"/>
    </source>
</evidence>
<accession>A0A7S4K024</accession>
<comment type="cofactor">
    <cofactor evidence="1 10">
        <name>Mg(2+)</name>
        <dbReference type="ChEBI" id="CHEBI:18420"/>
    </cofactor>
</comment>
<dbReference type="GO" id="GO:0003676">
    <property type="term" value="F:nucleic acid binding"/>
    <property type="evidence" value="ECO:0007669"/>
    <property type="project" value="InterPro"/>
</dbReference>
<gene>
    <name evidence="14" type="ORF">OAUR00152_LOCUS36814</name>
</gene>
<dbReference type="GO" id="GO:0004521">
    <property type="term" value="F:RNA endonuclease activity"/>
    <property type="evidence" value="ECO:0007669"/>
    <property type="project" value="TreeGrafter"/>
</dbReference>
<evidence type="ECO:0000256" key="5">
    <source>
        <dbReference type="ARBA" id="ARBA00022759"/>
    </source>
</evidence>
<dbReference type="InterPro" id="IPR001604">
    <property type="entry name" value="Endo_G_ENPP1-like_dom"/>
</dbReference>
<dbReference type="GO" id="GO:0046872">
    <property type="term" value="F:metal ion binding"/>
    <property type="evidence" value="ECO:0007669"/>
    <property type="project" value="UniProtKB-KW"/>
</dbReference>
<evidence type="ECO:0000256" key="4">
    <source>
        <dbReference type="ARBA" id="ARBA00022723"/>
    </source>
</evidence>
<dbReference type="InterPro" id="IPR020821">
    <property type="entry name" value="ENPP1-3/EXOG-like_nuc-like"/>
</dbReference>
<evidence type="ECO:0000259" key="13">
    <source>
        <dbReference type="SMART" id="SM00892"/>
    </source>
</evidence>
<evidence type="ECO:0000256" key="2">
    <source>
        <dbReference type="ARBA" id="ARBA00010052"/>
    </source>
</evidence>
<evidence type="ECO:0000256" key="9">
    <source>
        <dbReference type="PIRSR" id="PIRSR640255-2"/>
    </source>
</evidence>
<dbReference type="GO" id="GO:0005743">
    <property type="term" value="C:mitochondrial inner membrane"/>
    <property type="evidence" value="ECO:0007669"/>
    <property type="project" value="TreeGrafter"/>
</dbReference>
<dbReference type="Gene3D" id="3.40.570.10">
    <property type="entry name" value="Extracellular Endonuclease, subunit A"/>
    <property type="match status" value="1"/>
</dbReference>
<feature type="active site" description="Proton acceptor" evidence="8">
    <location>
        <position position="142"/>
    </location>
</feature>
<dbReference type="InterPro" id="IPR018524">
    <property type="entry name" value="DNA/RNA_endonuclease_AS"/>
</dbReference>
<dbReference type="Pfam" id="PF01223">
    <property type="entry name" value="Endonuclease_NS"/>
    <property type="match status" value="1"/>
</dbReference>
<evidence type="ECO:0000256" key="11">
    <source>
        <dbReference type="SAM" id="MobiDB-lite"/>
    </source>
</evidence>
<dbReference type="SUPFAM" id="SSF54060">
    <property type="entry name" value="His-Me finger endonucleases"/>
    <property type="match status" value="1"/>
</dbReference>
<sequence length="381" mass="42912">MVWVKKVSTHSVAALSGALAAWHLKHYFDKRNGGDKGVVSEDKEYGGQCIERASSQPGSMNPTMSMSPISPITTFRPNTDLEIAFDKRSRNPVYVMERLGGHDNNRGKSTRKGKRFHEEKSLRPEFRSRNASYRNSGYDRGHLAPAADFQHSNDAMAATFSLCNVSPQVASFNRNVWSRLENMVREIAKEEWIRGGYLTYVVSGPLWLPSTAVNSDGCLKEKFQFSNYAIGPPPSLVLVPTHFFKVVAIVKNVTGKPRLVKFAAFALPNSELKKPRSLSQYLVRLTDLEAVSGLSFFPELWDREMGMNDCPRALADLLTEDVQSKNEQTTTTDQELVPFGTLTVTSKRRRQRLIGEKKRDTELSFEHICSRRNCNITLKTS</sequence>
<feature type="domain" description="DNA/RNA non-specific endonuclease/pyrophosphatase/phosphodiesterase" evidence="13">
    <location>
        <begin position="77"/>
        <end position="303"/>
    </location>
</feature>
<keyword evidence="6 10" id="KW-0378">Hydrolase</keyword>
<dbReference type="InterPro" id="IPR040255">
    <property type="entry name" value="Non-specific_endonuclease"/>
</dbReference>
<evidence type="ECO:0000256" key="1">
    <source>
        <dbReference type="ARBA" id="ARBA00001946"/>
    </source>
</evidence>
<dbReference type="AlphaFoldDB" id="A0A7S4K024"/>
<keyword evidence="7" id="KW-0460">Magnesium</keyword>
<evidence type="ECO:0000256" key="7">
    <source>
        <dbReference type="ARBA" id="ARBA00022842"/>
    </source>
</evidence>
<dbReference type="EC" id="3.1.30.-" evidence="10"/>
<feature type="domain" description="ENPP1-3/EXOG-like endonuclease/phosphodiesterase" evidence="12">
    <location>
        <begin position="78"/>
        <end position="303"/>
    </location>
</feature>
<organism evidence="14">
    <name type="scientific">Odontella aurita</name>
    <dbReference type="NCBI Taxonomy" id="265563"/>
    <lineage>
        <taxon>Eukaryota</taxon>
        <taxon>Sar</taxon>
        <taxon>Stramenopiles</taxon>
        <taxon>Ochrophyta</taxon>
        <taxon>Bacillariophyta</taxon>
        <taxon>Mediophyceae</taxon>
        <taxon>Biddulphiophycidae</taxon>
        <taxon>Eupodiscales</taxon>
        <taxon>Odontellaceae</taxon>
        <taxon>Odontella</taxon>
    </lineage>
</organism>
<evidence type="ECO:0000259" key="12">
    <source>
        <dbReference type="SMART" id="SM00477"/>
    </source>
</evidence>
<name>A0A7S4K024_9STRA</name>